<name>A0A0P1EM08_9RHOB</name>
<dbReference type="Proteomes" id="UP000054823">
    <property type="component" value="Unassembled WGS sequence"/>
</dbReference>
<dbReference type="InterPro" id="IPR001977">
    <property type="entry name" value="Depp_CoAkinase"/>
</dbReference>
<dbReference type="PANTHER" id="PTHR10695">
    <property type="entry name" value="DEPHOSPHO-COA KINASE-RELATED"/>
    <property type="match status" value="1"/>
</dbReference>
<dbReference type="RefSeq" id="WP_058238767.1">
    <property type="nucleotide sequence ID" value="NZ_CYPW01000006.1"/>
</dbReference>
<dbReference type="Gene3D" id="3.40.50.300">
    <property type="entry name" value="P-loop containing nucleotide triphosphate hydrolases"/>
    <property type="match status" value="1"/>
</dbReference>
<evidence type="ECO:0000256" key="1">
    <source>
        <dbReference type="ARBA" id="ARBA00009018"/>
    </source>
</evidence>
<protein>
    <recommendedName>
        <fullName evidence="5 6">Dephospho-CoA kinase</fullName>
        <ecNumber evidence="5 6">2.7.1.24</ecNumber>
    </recommendedName>
    <alternativeName>
        <fullName evidence="5">Dephosphocoenzyme A kinase</fullName>
    </alternativeName>
</protein>
<dbReference type="PANTHER" id="PTHR10695:SF46">
    <property type="entry name" value="BIFUNCTIONAL COENZYME A SYNTHASE-RELATED"/>
    <property type="match status" value="1"/>
</dbReference>
<comment type="function">
    <text evidence="5">Catalyzes the phosphorylation of the 3'-hydroxyl group of dephosphocoenzyme A to form coenzyme A.</text>
</comment>
<dbReference type="GO" id="GO:0005737">
    <property type="term" value="C:cytoplasm"/>
    <property type="evidence" value="ECO:0007669"/>
    <property type="project" value="UniProtKB-SubCell"/>
</dbReference>
<organism evidence="7 8">
    <name type="scientific">Shimia marina</name>
    <dbReference type="NCBI Taxonomy" id="321267"/>
    <lineage>
        <taxon>Bacteria</taxon>
        <taxon>Pseudomonadati</taxon>
        <taxon>Pseudomonadota</taxon>
        <taxon>Alphaproteobacteria</taxon>
        <taxon>Rhodobacterales</taxon>
        <taxon>Roseobacteraceae</taxon>
    </lineage>
</organism>
<dbReference type="NCBIfam" id="TIGR00152">
    <property type="entry name" value="dephospho-CoA kinase"/>
    <property type="match status" value="1"/>
</dbReference>
<evidence type="ECO:0000313" key="8">
    <source>
        <dbReference type="Proteomes" id="UP000054823"/>
    </source>
</evidence>
<comment type="pathway">
    <text evidence="5">Cofactor biosynthesis; coenzyme A biosynthesis; CoA from (R)-pantothenate: step 5/5.</text>
</comment>
<dbReference type="InterPro" id="IPR027417">
    <property type="entry name" value="P-loop_NTPase"/>
</dbReference>
<dbReference type="EC" id="2.7.1.24" evidence="5 6"/>
<keyword evidence="5" id="KW-0963">Cytoplasm</keyword>
<accession>A0A0P1EM08</accession>
<dbReference type="CDD" id="cd02022">
    <property type="entry name" value="DPCK"/>
    <property type="match status" value="1"/>
</dbReference>
<evidence type="ECO:0000256" key="4">
    <source>
        <dbReference type="ARBA" id="ARBA00022993"/>
    </source>
</evidence>
<dbReference type="EMBL" id="CYPW01000006">
    <property type="protein sequence ID" value="CUH51464.1"/>
    <property type="molecule type" value="Genomic_DNA"/>
</dbReference>
<comment type="similarity">
    <text evidence="1 5">Belongs to the CoaE family.</text>
</comment>
<dbReference type="SUPFAM" id="SSF52540">
    <property type="entry name" value="P-loop containing nucleoside triphosphate hydrolases"/>
    <property type="match status" value="1"/>
</dbReference>
<evidence type="ECO:0000256" key="2">
    <source>
        <dbReference type="ARBA" id="ARBA00022741"/>
    </source>
</evidence>
<keyword evidence="2 5" id="KW-0547">Nucleotide-binding</keyword>
<evidence type="ECO:0000313" key="7">
    <source>
        <dbReference type="EMBL" id="CUH51464.1"/>
    </source>
</evidence>
<dbReference type="GO" id="GO:0004140">
    <property type="term" value="F:dephospho-CoA kinase activity"/>
    <property type="evidence" value="ECO:0007669"/>
    <property type="project" value="UniProtKB-UniRule"/>
</dbReference>
<reference evidence="7 8" key="1">
    <citation type="submission" date="2015-09" db="EMBL/GenBank/DDBJ databases">
        <authorList>
            <consortium name="Swine Surveillance"/>
        </authorList>
    </citation>
    <scope>NUCLEOTIDE SEQUENCE [LARGE SCALE GENOMIC DNA]</scope>
    <source>
        <strain evidence="7 8">CECT 7688</strain>
    </source>
</reference>
<proteinExistence type="inferred from homology"/>
<evidence type="ECO:0000256" key="3">
    <source>
        <dbReference type="ARBA" id="ARBA00022840"/>
    </source>
</evidence>
<dbReference type="UniPathway" id="UPA00241">
    <property type="reaction ID" value="UER00356"/>
</dbReference>
<dbReference type="Pfam" id="PF01121">
    <property type="entry name" value="CoaE"/>
    <property type="match status" value="1"/>
</dbReference>
<gene>
    <name evidence="5 7" type="primary">coaE</name>
    <name evidence="7" type="ORF">SHM7688_00901</name>
</gene>
<evidence type="ECO:0000256" key="5">
    <source>
        <dbReference type="HAMAP-Rule" id="MF_00376"/>
    </source>
</evidence>
<dbReference type="GO" id="GO:0015937">
    <property type="term" value="P:coenzyme A biosynthetic process"/>
    <property type="evidence" value="ECO:0007669"/>
    <property type="project" value="UniProtKB-UniRule"/>
</dbReference>
<dbReference type="AlphaFoldDB" id="A0A0P1EM08"/>
<keyword evidence="3 5" id="KW-0067">ATP-binding</keyword>
<dbReference type="STRING" id="321267.SHM7688_00901"/>
<feature type="binding site" evidence="5">
    <location>
        <begin position="17"/>
        <end position="22"/>
    </location>
    <ligand>
        <name>ATP</name>
        <dbReference type="ChEBI" id="CHEBI:30616"/>
    </ligand>
</feature>
<dbReference type="OrthoDB" id="9812943at2"/>
<sequence length="202" mass="21688">MSEKRRPFLLGLTGSIGMGKSTTAQMFVDLGCAVWDADAAVHRLYHVGGAAVAPLAEVLPEAIEDGAVSRERLKAMISADAAVLKTIERIVHPLVAQDRAAFIQNATAEILVFDIPLLFETGGDGAMDAVACVKVAPDIQRARVLARGTMSEAQFEQILAKQMPIAEKIARSDYVVHTDTLDQARVQVEKIVNTIKEGADHA</sequence>
<comment type="subcellular location">
    <subcellularLocation>
        <location evidence="5">Cytoplasm</location>
    </subcellularLocation>
</comment>
<keyword evidence="4 5" id="KW-0173">Coenzyme A biosynthesis</keyword>
<dbReference type="PROSITE" id="PS51219">
    <property type="entry name" value="DPCK"/>
    <property type="match status" value="1"/>
</dbReference>
<keyword evidence="5 7" id="KW-0808">Transferase</keyword>
<keyword evidence="5 7" id="KW-0418">Kinase</keyword>
<keyword evidence="8" id="KW-1185">Reference proteome</keyword>
<comment type="catalytic activity">
    <reaction evidence="5">
        <text>3'-dephospho-CoA + ATP = ADP + CoA + H(+)</text>
        <dbReference type="Rhea" id="RHEA:18245"/>
        <dbReference type="ChEBI" id="CHEBI:15378"/>
        <dbReference type="ChEBI" id="CHEBI:30616"/>
        <dbReference type="ChEBI" id="CHEBI:57287"/>
        <dbReference type="ChEBI" id="CHEBI:57328"/>
        <dbReference type="ChEBI" id="CHEBI:456216"/>
        <dbReference type="EC" id="2.7.1.24"/>
    </reaction>
</comment>
<dbReference type="GO" id="GO:0005524">
    <property type="term" value="F:ATP binding"/>
    <property type="evidence" value="ECO:0007669"/>
    <property type="project" value="UniProtKB-UniRule"/>
</dbReference>
<evidence type="ECO:0000256" key="6">
    <source>
        <dbReference type="NCBIfam" id="TIGR00152"/>
    </source>
</evidence>
<dbReference type="HAMAP" id="MF_00376">
    <property type="entry name" value="Dephospho_CoA_kinase"/>
    <property type="match status" value="1"/>
</dbReference>